<dbReference type="InterPro" id="IPR021124">
    <property type="entry name" value="CRISPR-assoc_prot_Cas5"/>
</dbReference>
<organism evidence="2">
    <name type="scientific">bioreactor metagenome</name>
    <dbReference type="NCBI Taxonomy" id="1076179"/>
    <lineage>
        <taxon>unclassified sequences</taxon>
        <taxon>metagenomes</taxon>
        <taxon>ecological metagenomes</taxon>
    </lineage>
</organism>
<comment type="caution">
    <text evidence="2">The sequence shown here is derived from an EMBL/GenBank/DDBJ whole genome shotgun (WGS) entry which is preliminary data.</text>
</comment>
<dbReference type="AlphaFoldDB" id="A0A645B629"/>
<dbReference type="Gene3D" id="3.30.70.2660">
    <property type="match status" value="1"/>
</dbReference>
<dbReference type="NCBIfam" id="TIGR02593">
    <property type="entry name" value="CRISPR_cas5"/>
    <property type="match status" value="1"/>
</dbReference>
<dbReference type="Pfam" id="PF09704">
    <property type="entry name" value="Cas_Cas5d"/>
    <property type="match status" value="1"/>
</dbReference>
<protein>
    <submittedName>
        <fullName evidence="2">CRISPR pre-crRNA endoribonuclease Cas5d</fullName>
        <ecNumber evidence="2">3.1.-.-</ecNumber>
    </submittedName>
</protein>
<dbReference type="EC" id="3.1.-.-" evidence="2"/>
<keyword evidence="1" id="KW-0051">Antiviral defense</keyword>
<reference evidence="2" key="1">
    <citation type="submission" date="2019-08" db="EMBL/GenBank/DDBJ databases">
        <authorList>
            <person name="Kucharzyk K."/>
            <person name="Murdoch R.W."/>
            <person name="Higgins S."/>
            <person name="Loffler F."/>
        </authorList>
    </citation>
    <scope>NUCLEOTIDE SEQUENCE</scope>
</reference>
<name>A0A645B629_9ZZZZ</name>
<evidence type="ECO:0000256" key="1">
    <source>
        <dbReference type="ARBA" id="ARBA00023118"/>
    </source>
</evidence>
<dbReference type="NCBIfam" id="TIGR01876">
    <property type="entry name" value="cas_Cas5d"/>
    <property type="match status" value="1"/>
</dbReference>
<dbReference type="GO" id="GO:0004519">
    <property type="term" value="F:endonuclease activity"/>
    <property type="evidence" value="ECO:0007669"/>
    <property type="project" value="InterPro"/>
</dbReference>
<dbReference type="InterPro" id="IPR010155">
    <property type="entry name" value="CRISPR-assoc_prot_Cas5d"/>
</dbReference>
<dbReference type="GO" id="GO:0016787">
    <property type="term" value="F:hydrolase activity"/>
    <property type="evidence" value="ECO:0007669"/>
    <property type="project" value="UniProtKB-KW"/>
</dbReference>
<dbReference type="PIRSF" id="PIRSF029950">
    <property type="entry name" value="Cas_CT1134"/>
    <property type="match status" value="1"/>
</dbReference>
<keyword evidence="2" id="KW-0378">Hydrolase</keyword>
<sequence>MAYGIQIEVWGKYALFSRPEMKTERVSYDVITPSAARGLIEAVYWHPGLKWIIDSIYVCNPIRFTNIRRNEVSQKISASNVREVMNGKNEPLYLNTSELIQQRASLVLTDVRYIISLHFEMTAKAGATDTPEKFYAMTCERLKGGKNFMQPYFGCREFPACVRLFEGDLPEPPEELQGKRDLGYMLYDMDYSNPRGIRPNFFRAEMTDGMINLKDCGVVS</sequence>
<dbReference type="InterPro" id="IPR013422">
    <property type="entry name" value="CRISPR-assoc_prot_Cas5_N"/>
</dbReference>
<gene>
    <name evidence="2" type="primary">cas5d_4</name>
    <name evidence="2" type="ORF">SDC9_107739</name>
</gene>
<dbReference type="EMBL" id="VSSQ01018036">
    <property type="protein sequence ID" value="MPM60885.1"/>
    <property type="molecule type" value="Genomic_DNA"/>
</dbReference>
<dbReference type="GO" id="GO:0043571">
    <property type="term" value="P:maintenance of CRISPR repeat elements"/>
    <property type="evidence" value="ECO:0007669"/>
    <property type="project" value="InterPro"/>
</dbReference>
<evidence type="ECO:0000313" key="2">
    <source>
        <dbReference type="EMBL" id="MPM60885.1"/>
    </source>
</evidence>
<accession>A0A645B629</accession>
<proteinExistence type="predicted"/>
<dbReference type="CDD" id="cd09752">
    <property type="entry name" value="Cas5_I-C"/>
    <property type="match status" value="1"/>
</dbReference>
<dbReference type="GO" id="GO:0051607">
    <property type="term" value="P:defense response to virus"/>
    <property type="evidence" value="ECO:0007669"/>
    <property type="project" value="UniProtKB-KW"/>
</dbReference>